<organism evidence="2 3">
    <name type="scientific">Lentinus tigrinus ALCF2SS1-6</name>
    <dbReference type="NCBI Taxonomy" id="1328759"/>
    <lineage>
        <taxon>Eukaryota</taxon>
        <taxon>Fungi</taxon>
        <taxon>Dikarya</taxon>
        <taxon>Basidiomycota</taxon>
        <taxon>Agaricomycotina</taxon>
        <taxon>Agaricomycetes</taxon>
        <taxon>Polyporales</taxon>
        <taxon>Polyporaceae</taxon>
        <taxon>Lentinus</taxon>
    </lineage>
</organism>
<dbReference type="EMBL" id="ML122251">
    <property type="protein sequence ID" value="RPD66275.1"/>
    <property type="molecule type" value="Genomic_DNA"/>
</dbReference>
<evidence type="ECO:0000256" key="1">
    <source>
        <dbReference type="SAM" id="MobiDB-lite"/>
    </source>
</evidence>
<name>A0A5C2SQY8_9APHY</name>
<dbReference type="AlphaFoldDB" id="A0A5C2SQY8"/>
<gene>
    <name evidence="2" type="ORF">L227DRAFT_138780</name>
</gene>
<sequence length="123" mass="13128">MERRLRRTRAESGLVGGSEHVRGSPPRQAEAQRRGPIRSVRLLTATTASCTGVIGSAAATSTTPIATADIALQERPSRTSCPAMRLACQRCLSPSCAALGRDVLHMYEPFRPTLDPVALSSRA</sequence>
<accession>A0A5C2SQY8</accession>
<keyword evidence="3" id="KW-1185">Reference proteome</keyword>
<proteinExistence type="predicted"/>
<feature type="region of interest" description="Disordered" evidence="1">
    <location>
        <begin position="1"/>
        <end position="36"/>
    </location>
</feature>
<evidence type="ECO:0000313" key="3">
    <source>
        <dbReference type="Proteomes" id="UP000313359"/>
    </source>
</evidence>
<evidence type="ECO:0000313" key="2">
    <source>
        <dbReference type="EMBL" id="RPD66275.1"/>
    </source>
</evidence>
<reference evidence="2" key="1">
    <citation type="journal article" date="2018" name="Genome Biol. Evol.">
        <title>Genomics and development of Lentinus tigrinus, a white-rot wood-decaying mushroom with dimorphic fruiting bodies.</title>
        <authorList>
            <person name="Wu B."/>
            <person name="Xu Z."/>
            <person name="Knudson A."/>
            <person name="Carlson A."/>
            <person name="Chen N."/>
            <person name="Kovaka S."/>
            <person name="LaButti K."/>
            <person name="Lipzen A."/>
            <person name="Pennachio C."/>
            <person name="Riley R."/>
            <person name="Schakwitz W."/>
            <person name="Umezawa K."/>
            <person name="Ohm R.A."/>
            <person name="Grigoriev I.V."/>
            <person name="Nagy L.G."/>
            <person name="Gibbons J."/>
            <person name="Hibbett D."/>
        </authorList>
    </citation>
    <scope>NUCLEOTIDE SEQUENCE [LARGE SCALE GENOMIC DNA]</scope>
    <source>
        <strain evidence="2">ALCF2SS1-6</strain>
    </source>
</reference>
<protein>
    <submittedName>
        <fullName evidence="2">Uncharacterized protein</fullName>
    </submittedName>
</protein>
<dbReference type="Proteomes" id="UP000313359">
    <property type="component" value="Unassembled WGS sequence"/>
</dbReference>